<accession>A0A517VLD8</accession>
<dbReference type="InterPro" id="IPR006684">
    <property type="entry name" value="YbgC/YbaW"/>
</dbReference>
<keyword evidence="4" id="KW-1185">Reference proteome</keyword>
<evidence type="ECO:0000256" key="2">
    <source>
        <dbReference type="ARBA" id="ARBA00022801"/>
    </source>
</evidence>
<dbReference type="GO" id="GO:0047617">
    <property type="term" value="F:fatty acyl-CoA hydrolase activity"/>
    <property type="evidence" value="ECO:0007669"/>
    <property type="project" value="TreeGrafter"/>
</dbReference>
<dbReference type="CDD" id="cd00586">
    <property type="entry name" value="4HBT"/>
    <property type="match status" value="1"/>
</dbReference>
<dbReference type="SUPFAM" id="SSF54637">
    <property type="entry name" value="Thioesterase/thiol ester dehydrase-isomerase"/>
    <property type="match status" value="1"/>
</dbReference>
<evidence type="ECO:0000313" key="3">
    <source>
        <dbReference type="EMBL" id="QDT93827.1"/>
    </source>
</evidence>
<evidence type="ECO:0000313" key="4">
    <source>
        <dbReference type="Proteomes" id="UP000316855"/>
    </source>
</evidence>
<dbReference type="NCBIfam" id="TIGR00051">
    <property type="entry name" value="YbgC/FadM family acyl-CoA thioesterase"/>
    <property type="match status" value="1"/>
</dbReference>
<evidence type="ECO:0000256" key="1">
    <source>
        <dbReference type="ARBA" id="ARBA00005953"/>
    </source>
</evidence>
<dbReference type="Pfam" id="PF13279">
    <property type="entry name" value="4HBT_2"/>
    <property type="match status" value="1"/>
</dbReference>
<dbReference type="PIRSF" id="PIRSF003230">
    <property type="entry name" value="YbgC"/>
    <property type="match status" value="1"/>
</dbReference>
<reference evidence="3 4" key="1">
    <citation type="submission" date="2019-02" db="EMBL/GenBank/DDBJ databases">
        <title>Deep-cultivation of Planctomycetes and their phenomic and genomic characterization uncovers novel biology.</title>
        <authorList>
            <person name="Wiegand S."/>
            <person name="Jogler M."/>
            <person name="Boedeker C."/>
            <person name="Pinto D."/>
            <person name="Vollmers J."/>
            <person name="Rivas-Marin E."/>
            <person name="Kohn T."/>
            <person name="Peeters S.H."/>
            <person name="Heuer A."/>
            <person name="Rast P."/>
            <person name="Oberbeckmann S."/>
            <person name="Bunk B."/>
            <person name="Jeske O."/>
            <person name="Meyerdierks A."/>
            <person name="Storesund J.E."/>
            <person name="Kallscheuer N."/>
            <person name="Luecker S."/>
            <person name="Lage O.M."/>
            <person name="Pohl T."/>
            <person name="Merkel B.J."/>
            <person name="Hornburger P."/>
            <person name="Mueller R.-W."/>
            <person name="Bruemmer F."/>
            <person name="Labrenz M."/>
            <person name="Spormann A.M."/>
            <person name="Op den Camp H."/>
            <person name="Overmann J."/>
            <person name="Amann R."/>
            <person name="Jetten M.S.M."/>
            <person name="Mascher T."/>
            <person name="Medema M.H."/>
            <person name="Devos D.P."/>
            <person name="Kaster A.-K."/>
            <person name="Ovreas L."/>
            <person name="Rohde M."/>
            <person name="Galperin M.Y."/>
            <person name="Jogler C."/>
        </authorList>
    </citation>
    <scope>NUCLEOTIDE SEQUENCE [LARGE SCALE GENOMIC DNA]</scope>
    <source>
        <strain evidence="3 4">Pan161</strain>
    </source>
</reference>
<dbReference type="RefSeq" id="WP_145231795.1">
    <property type="nucleotide sequence ID" value="NZ_CP036343.1"/>
</dbReference>
<dbReference type="EMBL" id="CP036343">
    <property type="protein sequence ID" value="QDT93827.1"/>
    <property type="molecule type" value="Genomic_DNA"/>
</dbReference>
<comment type="similarity">
    <text evidence="1">Belongs to the 4-hydroxybenzoyl-CoA thioesterase family.</text>
</comment>
<sequence length="133" mass="15274">MSASHEIEIRVRYNETDAMGFLHHGNYFTYFEMGRTELFRSQGGNYREMEEKGYLLVVAKIECKYRLPARYDDVLTLRTTLSRVTGAKLEHKYELFRDGASVAVAHSVIACVDREGNIQRMPAAMEQLGTESE</sequence>
<keyword evidence="2 3" id="KW-0378">Hydrolase</keyword>
<dbReference type="PANTHER" id="PTHR31793:SF27">
    <property type="entry name" value="NOVEL THIOESTERASE SUPERFAMILY DOMAIN AND SAPOSIN A-TYPE DOMAIN CONTAINING PROTEIN (0610012H03RIK)"/>
    <property type="match status" value="1"/>
</dbReference>
<protein>
    <submittedName>
        <fullName evidence="3">Acyl-CoA thioester hydrolase YbgC</fullName>
        <ecNumber evidence="3">3.1.2.-</ecNumber>
    </submittedName>
</protein>
<name>A0A517VLD8_9PLAN</name>
<gene>
    <name evidence="3" type="primary">ybgC</name>
    <name evidence="3" type="ORF">Pan161_55140</name>
</gene>
<dbReference type="OrthoDB" id="9800856at2"/>
<organism evidence="3 4">
    <name type="scientific">Gimesia algae</name>
    <dbReference type="NCBI Taxonomy" id="2527971"/>
    <lineage>
        <taxon>Bacteria</taxon>
        <taxon>Pseudomonadati</taxon>
        <taxon>Planctomycetota</taxon>
        <taxon>Planctomycetia</taxon>
        <taxon>Planctomycetales</taxon>
        <taxon>Planctomycetaceae</taxon>
        <taxon>Gimesia</taxon>
    </lineage>
</organism>
<dbReference type="InterPro" id="IPR050563">
    <property type="entry name" value="4-hydroxybenzoyl-CoA_TE"/>
</dbReference>
<dbReference type="Proteomes" id="UP000316855">
    <property type="component" value="Chromosome"/>
</dbReference>
<proteinExistence type="inferred from homology"/>
<dbReference type="KEGG" id="gax:Pan161_55140"/>
<dbReference type="InterPro" id="IPR029069">
    <property type="entry name" value="HotDog_dom_sf"/>
</dbReference>
<dbReference type="AlphaFoldDB" id="A0A517VLD8"/>
<dbReference type="PANTHER" id="PTHR31793">
    <property type="entry name" value="4-HYDROXYBENZOYL-COA THIOESTERASE FAMILY MEMBER"/>
    <property type="match status" value="1"/>
</dbReference>
<dbReference type="EC" id="3.1.2.-" evidence="3"/>
<dbReference type="Gene3D" id="3.10.129.10">
    <property type="entry name" value="Hotdog Thioesterase"/>
    <property type="match status" value="1"/>
</dbReference>